<accession>A0A4V5ZNG7</accession>
<evidence type="ECO:0000313" key="3">
    <source>
        <dbReference type="EMBL" id="TKR25043.1"/>
    </source>
</evidence>
<feature type="transmembrane region" description="Helical" evidence="1">
    <location>
        <begin position="321"/>
        <end position="342"/>
    </location>
</feature>
<proteinExistence type="predicted"/>
<reference evidence="3 4" key="1">
    <citation type="submission" date="2019-04" db="EMBL/GenBank/DDBJ databases">
        <title>Natronomonas sp. F20-122 a newhaloarchaeon isolated from a saline saltern of Isla Bacuta, Huelva, Spain.</title>
        <authorList>
            <person name="Duran-Viseras A."/>
            <person name="Sanchez-Porro C."/>
            <person name="Ventosa A."/>
        </authorList>
    </citation>
    <scope>NUCLEOTIDE SEQUENCE [LARGE SCALE GENOMIC DNA]</scope>
    <source>
        <strain evidence="3 4">F20-122</strain>
    </source>
</reference>
<keyword evidence="1" id="KW-0472">Membrane</keyword>
<feature type="transmembrane region" description="Helical" evidence="1">
    <location>
        <begin position="431"/>
        <end position="451"/>
    </location>
</feature>
<sequence>MMPQNLIEGIYLLYDPIVILMILIGVSIGIILGALPGLGAGIGMAIAIPFTGVLEPHAALILLVSMYVGGMYGGCIPAILLNIPGTPGAVATTFDGYPMARNGQSLEALSTSAVASGIGGIISASIFILITNYLLQMVLAFGSPDYFLVAVLGLLMIAVVVDGSFIKGVVAGSFGLLIATVGMAPTVPETRYTFGTLILYDGIYFIPALIGIFAIGEMLKLSQESGGIAKKGIEVEGARLSGIKRIYHSPVTFLKSVLIGKLVGAIPGAGSSVANIAAYAEEKRSNGSKHDYGEGEPRGVIASEAANSGNISGALIPTLTFGIPGSGSTAILLGGLIMHGLIPGPEMFGKSADITFSLLSSIIIASLMIVFIGSLFVTQLFRVTTIDTHLIIPIICSLSFIGAYAIGASWFDVLVVLAFGFIGYYMAQHDYSIVAFILGIILGPIAETNLYRSMQISDGSIDIFFTGYITTSLSLLIILILSAPIFYTIFRDTAVFKR</sequence>
<gene>
    <name evidence="3" type="ORF">DM868_11780</name>
</gene>
<dbReference type="InterPro" id="IPR002823">
    <property type="entry name" value="DUF112_TM"/>
</dbReference>
<dbReference type="EMBL" id="QKNX01000005">
    <property type="protein sequence ID" value="TKR25043.1"/>
    <property type="molecule type" value="Genomic_DNA"/>
</dbReference>
<feature type="transmembrane region" description="Helical" evidence="1">
    <location>
        <begin position="12"/>
        <end position="35"/>
    </location>
</feature>
<dbReference type="AlphaFoldDB" id="A0A4V5ZNG7"/>
<dbReference type="Proteomes" id="UP000308037">
    <property type="component" value="Unassembled WGS sequence"/>
</dbReference>
<feature type="transmembrane region" description="Helical" evidence="1">
    <location>
        <begin position="390"/>
        <end position="411"/>
    </location>
</feature>
<evidence type="ECO:0000256" key="1">
    <source>
        <dbReference type="SAM" id="Phobius"/>
    </source>
</evidence>
<keyword evidence="1" id="KW-0812">Transmembrane</keyword>
<feature type="transmembrane region" description="Helical" evidence="1">
    <location>
        <begin position="147"/>
        <end position="180"/>
    </location>
</feature>
<feature type="domain" description="DUF112" evidence="2">
    <location>
        <begin position="19"/>
        <end position="438"/>
    </location>
</feature>
<dbReference type="PANTHER" id="PTHR35342:SF5">
    <property type="entry name" value="TRICARBOXYLIC TRANSPORT PROTEIN"/>
    <property type="match status" value="1"/>
</dbReference>
<feature type="transmembrane region" description="Helical" evidence="1">
    <location>
        <begin position="463"/>
        <end position="490"/>
    </location>
</feature>
<comment type="caution">
    <text evidence="3">The sequence shown here is derived from an EMBL/GenBank/DDBJ whole genome shotgun (WGS) entry which is preliminary data.</text>
</comment>
<feature type="transmembrane region" description="Helical" evidence="1">
    <location>
        <begin position="41"/>
        <end position="64"/>
    </location>
</feature>
<dbReference type="RefSeq" id="WP_137277078.1">
    <property type="nucleotide sequence ID" value="NZ_QKNX01000005.1"/>
</dbReference>
<evidence type="ECO:0000259" key="2">
    <source>
        <dbReference type="Pfam" id="PF01970"/>
    </source>
</evidence>
<evidence type="ECO:0000313" key="4">
    <source>
        <dbReference type="Proteomes" id="UP000308037"/>
    </source>
</evidence>
<organism evidence="3 4">
    <name type="scientific">Natronomonas salsuginis</name>
    <dbReference type="NCBI Taxonomy" id="2217661"/>
    <lineage>
        <taxon>Archaea</taxon>
        <taxon>Methanobacteriati</taxon>
        <taxon>Methanobacteriota</taxon>
        <taxon>Stenosarchaea group</taxon>
        <taxon>Halobacteria</taxon>
        <taxon>Halobacteriales</taxon>
        <taxon>Natronomonadaceae</taxon>
        <taxon>Natronomonas</taxon>
    </lineage>
</organism>
<feature type="transmembrane region" description="Helical" evidence="1">
    <location>
        <begin position="192"/>
        <end position="215"/>
    </location>
</feature>
<keyword evidence="4" id="KW-1185">Reference proteome</keyword>
<name>A0A4V5ZNG7_9EURY</name>
<protein>
    <recommendedName>
        <fullName evidence="2">DUF112 domain-containing protein</fullName>
    </recommendedName>
</protein>
<dbReference type="Pfam" id="PF01970">
    <property type="entry name" value="TctA"/>
    <property type="match status" value="1"/>
</dbReference>
<dbReference type="OrthoDB" id="199846at2157"/>
<keyword evidence="1" id="KW-1133">Transmembrane helix</keyword>
<dbReference type="PANTHER" id="PTHR35342">
    <property type="entry name" value="TRICARBOXYLIC TRANSPORT PROTEIN"/>
    <property type="match status" value="1"/>
</dbReference>
<feature type="transmembrane region" description="Helical" evidence="1">
    <location>
        <begin position="354"/>
        <end position="378"/>
    </location>
</feature>
<feature type="transmembrane region" description="Helical" evidence="1">
    <location>
        <begin position="114"/>
        <end position="135"/>
    </location>
</feature>